<organism evidence="7 8">
    <name type="scientific">Candidatus Avisuccinivibrio stercorigallinarum</name>
    <dbReference type="NCBI Taxonomy" id="2840704"/>
    <lineage>
        <taxon>Bacteria</taxon>
        <taxon>Pseudomonadati</taxon>
        <taxon>Pseudomonadota</taxon>
        <taxon>Gammaproteobacteria</taxon>
        <taxon>Aeromonadales</taxon>
        <taxon>Succinivibrionaceae</taxon>
        <taxon>Succinivibrionaceae incertae sedis</taxon>
        <taxon>Candidatus Avisuccinivibrio</taxon>
    </lineage>
</organism>
<evidence type="ECO:0000256" key="5">
    <source>
        <dbReference type="SAM" id="Phobius"/>
    </source>
</evidence>
<comment type="subcellular location">
    <subcellularLocation>
        <location evidence="1">Membrane</location>
        <topology evidence="1">Multi-pass membrane protein</topology>
    </subcellularLocation>
</comment>
<proteinExistence type="predicted"/>
<dbReference type="NCBIfam" id="TIGR02783">
    <property type="entry name" value="TrbL_P"/>
    <property type="match status" value="1"/>
</dbReference>
<reference evidence="7" key="1">
    <citation type="submission" date="2020-10" db="EMBL/GenBank/DDBJ databases">
        <authorList>
            <person name="Gilroy R."/>
        </authorList>
    </citation>
    <scope>NUCLEOTIDE SEQUENCE</scope>
    <source>
        <strain evidence="7">17213</strain>
    </source>
</reference>
<keyword evidence="3 5" id="KW-1133">Transmembrane helix</keyword>
<dbReference type="GO" id="GO:0030255">
    <property type="term" value="P:protein secretion by the type IV secretion system"/>
    <property type="evidence" value="ECO:0007669"/>
    <property type="project" value="InterPro"/>
</dbReference>
<feature type="transmembrane region" description="Helical" evidence="5">
    <location>
        <begin position="198"/>
        <end position="220"/>
    </location>
</feature>
<dbReference type="GO" id="GO:0016020">
    <property type="term" value="C:membrane"/>
    <property type="evidence" value="ECO:0007669"/>
    <property type="project" value="UniProtKB-SubCell"/>
</dbReference>
<sequence>MRRLFAALLFFICAGMLSTALNTAAAAEGSAAAAPTAQSAQGSSGEDALEELLGQGLNSSNLGNGSGSAFNYLAAEGTVSTAYRLFTDEISKVTDGIHQAATRLFALLCWIAIVLNGIRLIFKDGDLQAFMAVLVRFMLIIGVFYYLLQNGTAIAAQIINSMTELTGSERAGPSELVERIFDVTERVLRSHRSTENMLSLNTLTLALTIIIFDFILFGVVASTLVLYFSAYMLCTAGVFVLGFGALSFTRQFAVNYLQLTLATALELMTMLLICNIGFNAMEELEHYIVDRGMTSFSSQGVMLLLAVVLWAGARTIPYRIGSLVTGLGGPGSGNVINGFAAEIRMPLAPVRAVGSMIKNSVVRRRR</sequence>
<evidence type="ECO:0000256" key="1">
    <source>
        <dbReference type="ARBA" id="ARBA00004141"/>
    </source>
</evidence>
<accession>A0A9D9DG99</accession>
<feature type="transmembrane region" description="Helical" evidence="5">
    <location>
        <begin position="226"/>
        <end position="247"/>
    </location>
</feature>
<feature type="signal peptide" evidence="6">
    <location>
        <begin position="1"/>
        <end position="26"/>
    </location>
</feature>
<comment type="caution">
    <text evidence="7">The sequence shown here is derived from an EMBL/GenBank/DDBJ whole genome shotgun (WGS) entry which is preliminary data.</text>
</comment>
<feature type="transmembrane region" description="Helical" evidence="5">
    <location>
        <begin position="259"/>
        <end position="281"/>
    </location>
</feature>
<reference evidence="7" key="2">
    <citation type="journal article" date="2021" name="PeerJ">
        <title>Extensive microbial diversity within the chicken gut microbiome revealed by metagenomics and culture.</title>
        <authorList>
            <person name="Gilroy R."/>
            <person name="Ravi A."/>
            <person name="Getino M."/>
            <person name="Pursley I."/>
            <person name="Horton D.L."/>
            <person name="Alikhan N.F."/>
            <person name="Baker D."/>
            <person name="Gharbi K."/>
            <person name="Hall N."/>
            <person name="Watson M."/>
            <person name="Adriaenssens E.M."/>
            <person name="Foster-Nyarko E."/>
            <person name="Jarju S."/>
            <person name="Secka A."/>
            <person name="Antonio M."/>
            <person name="Oren A."/>
            <person name="Chaudhuri R.R."/>
            <person name="La Ragione R."/>
            <person name="Hildebrand F."/>
            <person name="Pallen M.J."/>
        </authorList>
    </citation>
    <scope>NUCLEOTIDE SEQUENCE</scope>
    <source>
        <strain evidence="7">17213</strain>
    </source>
</reference>
<keyword evidence="4 5" id="KW-0472">Membrane</keyword>
<feature type="transmembrane region" description="Helical" evidence="5">
    <location>
        <begin position="104"/>
        <end position="122"/>
    </location>
</feature>
<feature type="chain" id="PRO_5039249446" evidence="6">
    <location>
        <begin position="27"/>
        <end position="366"/>
    </location>
</feature>
<feature type="transmembrane region" description="Helical" evidence="5">
    <location>
        <begin position="293"/>
        <end position="313"/>
    </location>
</feature>
<gene>
    <name evidence="7" type="primary">trbL</name>
    <name evidence="7" type="ORF">IAB19_10840</name>
</gene>
<dbReference type="EMBL" id="JADINH010000218">
    <property type="protein sequence ID" value="MBO8416866.1"/>
    <property type="molecule type" value="Genomic_DNA"/>
</dbReference>
<dbReference type="InterPro" id="IPR007688">
    <property type="entry name" value="Conjugal_tfr_TrbL/VirB6"/>
</dbReference>
<evidence type="ECO:0000313" key="8">
    <source>
        <dbReference type="Proteomes" id="UP000823631"/>
    </source>
</evidence>
<evidence type="ECO:0000256" key="4">
    <source>
        <dbReference type="ARBA" id="ARBA00023136"/>
    </source>
</evidence>
<dbReference type="AlphaFoldDB" id="A0A9D9DG99"/>
<evidence type="ECO:0000256" key="6">
    <source>
        <dbReference type="SAM" id="SignalP"/>
    </source>
</evidence>
<protein>
    <submittedName>
        <fullName evidence="7">P-type conjugative transfer protein TrbL</fullName>
    </submittedName>
</protein>
<evidence type="ECO:0000256" key="2">
    <source>
        <dbReference type="ARBA" id="ARBA00022692"/>
    </source>
</evidence>
<dbReference type="Pfam" id="PF04610">
    <property type="entry name" value="TrbL"/>
    <property type="match status" value="1"/>
</dbReference>
<keyword evidence="2 5" id="KW-0812">Transmembrane</keyword>
<feature type="transmembrane region" description="Helical" evidence="5">
    <location>
        <begin position="128"/>
        <end position="148"/>
    </location>
</feature>
<name>A0A9D9DG99_9GAMM</name>
<keyword evidence="6" id="KW-0732">Signal</keyword>
<evidence type="ECO:0000256" key="3">
    <source>
        <dbReference type="ARBA" id="ARBA00022989"/>
    </source>
</evidence>
<dbReference type="InterPro" id="IPR014150">
    <property type="entry name" value="Conjugal_tfr_TrbL"/>
</dbReference>
<evidence type="ECO:0000313" key="7">
    <source>
        <dbReference type="EMBL" id="MBO8416866.1"/>
    </source>
</evidence>
<dbReference type="Proteomes" id="UP000823631">
    <property type="component" value="Unassembled WGS sequence"/>
</dbReference>